<keyword evidence="1" id="KW-1133">Transmembrane helix</keyword>
<keyword evidence="1" id="KW-0812">Transmembrane</keyword>
<name>A0A6G0T044_APHGL</name>
<dbReference type="Proteomes" id="UP000475862">
    <property type="component" value="Unassembled WGS sequence"/>
</dbReference>
<dbReference type="EMBL" id="VYZN01000080">
    <property type="protein sequence ID" value="KAE9523301.1"/>
    <property type="molecule type" value="Genomic_DNA"/>
</dbReference>
<evidence type="ECO:0000313" key="3">
    <source>
        <dbReference type="Proteomes" id="UP000475862"/>
    </source>
</evidence>
<reference evidence="2 3" key="1">
    <citation type="submission" date="2019-08" db="EMBL/GenBank/DDBJ databases">
        <title>The genome of the soybean aphid Biotype 1, its phylome, world population structure and adaptation to the North American continent.</title>
        <authorList>
            <person name="Giordano R."/>
            <person name="Donthu R.K."/>
            <person name="Hernandez A.G."/>
            <person name="Wright C.L."/>
            <person name="Zimin A.V."/>
        </authorList>
    </citation>
    <scope>NUCLEOTIDE SEQUENCE [LARGE SCALE GENOMIC DNA]</scope>
    <source>
        <tissue evidence="2">Whole aphids</tissue>
    </source>
</reference>
<keyword evidence="1" id="KW-0472">Membrane</keyword>
<accession>A0A6G0T044</accession>
<evidence type="ECO:0000313" key="2">
    <source>
        <dbReference type="EMBL" id="KAE9523301.1"/>
    </source>
</evidence>
<evidence type="ECO:0000256" key="1">
    <source>
        <dbReference type="SAM" id="Phobius"/>
    </source>
</evidence>
<keyword evidence="3" id="KW-1185">Reference proteome</keyword>
<sequence>MNEQTSLASAQIGIIAVTCSIVAFTLDIFTLCFLFTGPNSVWTKFGVLRNPNILCSTPVLESSLTVFPYLKKIKIFNLLFFSEKLSINLYDGVFNSKGDATRVRRLKLFYINKKIMLTQRWFESMCPFFLIAEPWCYLLILSSFGVAEVDVLQLSSSTVIRCRMCLRELLEVDIF</sequence>
<gene>
    <name evidence="2" type="ORF">AGLY_016249</name>
</gene>
<comment type="caution">
    <text evidence="2">The sequence shown here is derived from an EMBL/GenBank/DDBJ whole genome shotgun (WGS) entry which is preliminary data.</text>
</comment>
<organism evidence="2 3">
    <name type="scientific">Aphis glycines</name>
    <name type="common">Soybean aphid</name>
    <dbReference type="NCBI Taxonomy" id="307491"/>
    <lineage>
        <taxon>Eukaryota</taxon>
        <taxon>Metazoa</taxon>
        <taxon>Ecdysozoa</taxon>
        <taxon>Arthropoda</taxon>
        <taxon>Hexapoda</taxon>
        <taxon>Insecta</taxon>
        <taxon>Pterygota</taxon>
        <taxon>Neoptera</taxon>
        <taxon>Paraneoptera</taxon>
        <taxon>Hemiptera</taxon>
        <taxon>Sternorrhyncha</taxon>
        <taxon>Aphidomorpha</taxon>
        <taxon>Aphidoidea</taxon>
        <taxon>Aphididae</taxon>
        <taxon>Aphidini</taxon>
        <taxon>Aphis</taxon>
        <taxon>Aphis</taxon>
    </lineage>
</organism>
<proteinExistence type="predicted"/>
<feature type="transmembrane region" description="Helical" evidence="1">
    <location>
        <begin position="12"/>
        <end position="35"/>
    </location>
</feature>
<dbReference type="AlphaFoldDB" id="A0A6G0T044"/>
<protein>
    <submittedName>
        <fullName evidence="2">Uncharacterized protein</fullName>
    </submittedName>
</protein>